<accession>A0A131Y6M5</accession>
<protein>
    <submittedName>
        <fullName evidence="2">Putative tick transposon</fullName>
    </submittedName>
</protein>
<dbReference type="InterPro" id="IPR005135">
    <property type="entry name" value="Endo/exonuclease/phosphatase"/>
</dbReference>
<dbReference type="PANTHER" id="PTHR33332">
    <property type="entry name" value="REVERSE TRANSCRIPTASE DOMAIN-CONTAINING PROTEIN"/>
    <property type="match status" value="1"/>
</dbReference>
<organism evidence="2">
    <name type="scientific">Ixodes ricinus</name>
    <name type="common">Common tick</name>
    <name type="synonym">Acarus ricinus</name>
    <dbReference type="NCBI Taxonomy" id="34613"/>
    <lineage>
        <taxon>Eukaryota</taxon>
        <taxon>Metazoa</taxon>
        <taxon>Ecdysozoa</taxon>
        <taxon>Arthropoda</taxon>
        <taxon>Chelicerata</taxon>
        <taxon>Arachnida</taxon>
        <taxon>Acari</taxon>
        <taxon>Parasitiformes</taxon>
        <taxon>Ixodida</taxon>
        <taxon>Ixodoidea</taxon>
        <taxon>Ixodidae</taxon>
        <taxon>Ixodinae</taxon>
        <taxon>Ixodes</taxon>
    </lineage>
</organism>
<dbReference type="Pfam" id="PF14529">
    <property type="entry name" value="Exo_endo_phos_2"/>
    <property type="match status" value="1"/>
</dbReference>
<dbReference type="GO" id="GO:0071897">
    <property type="term" value="P:DNA biosynthetic process"/>
    <property type="evidence" value="ECO:0007669"/>
    <property type="project" value="UniProtKB-ARBA"/>
</dbReference>
<proteinExistence type="evidence at transcript level"/>
<feature type="domain" description="Reverse transcriptase" evidence="1">
    <location>
        <begin position="420"/>
        <end position="690"/>
    </location>
</feature>
<dbReference type="InterPro" id="IPR036691">
    <property type="entry name" value="Endo/exonu/phosph_ase_sf"/>
</dbReference>
<dbReference type="AlphaFoldDB" id="A0A131Y6M5"/>
<feature type="non-terminal residue" evidence="2">
    <location>
        <position position="1"/>
    </location>
</feature>
<dbReference type="SUPFAM" id="SSF56219">
    <property type="entry name" value="DNase I-like"/>
    <property type="match status" value="1"/>
</dbReference>
<dbReference type="Gene3D" id="3.60.10.10">
    <property type="entry name" value="Endonuclease/exonuclease/phosphatase"/>
    <property type="match status" value="1"/>
</dbReference>
<dbReference type="SUPFAM" id="SSF56672">
    <property type="entry name" value="DNA/RNA polymerases"/>
    <property type="match status" value="1"/>
</dbReference>
<dbReference type="Pfam" id="PF00078">
    <property type="entry name" value="RVT_1"/>
    <property type="match status" value="1"/>
</dbReference>
<evidence type="ECO:0000259" key="1">
    <source>
        <dbReference type="PROSITE" id="PS50878"/>
    </source>
</evidence>
<dbReference type="InterPro" id="IPR043502">
    <property type="entry name" value="DNA/RNA_pol_sf"/>
</dbReference>
<dbReference type="InterPro" id="IPR000477">
    <property type="entry name" value="RT_dom"/>
</dbReference>
<reference evidence="2" key="1">
    <citation type="submission" date="2016-02" db="EMBL/GenBank/DDBJ databases">
        <title>RNAseq analyses of the midgut from blood- or serum-fed Ixodes ricinus ticks.</title>
        <authorList>
            <person name="Perner J."/>
            <person name="Provaznik J."/>
            <person name="Schrenkova J."/>
            <person name="Urbanova V."/>
            <person name="Ribeiro J.M."/>
            <person name="Kopacek P."/>
        </authorList>
    </citation>
    <scope>NUCLEOTIDE SEQUENCE</scope>
    <source>
        <tissue evidence="2">Gut</tissue>
    </source>
</reference>
<evidence type="ECO:0000313" key="2">
    <source>
        <dbReference type="EMBL" id="JAP74152.1"/>
    </source>
</evidence>
<dbReference type="GO" id="GO:0003824">
    <property type="term" value="F:catalytic activity"/>
    <property type="evidence" value="ECO:0007669"/>
    <property type="project" value="InterPro"/>
</dbReference>
<sequence length="884" mass="101390">RLPSYNTFYLNRPSSRGGGVCILVKKEYSCEILSDFTVNTSDCELLSIQIQNTVIAVCYRPPSGTAITFLDCLESIFDFITKNRFDFICGGDMNINMLRSDSTKSQLDLLLMTHNLRNFIMLPTRVTEHSTSLIDLFLTNISSNQVRAGVFACDLSDHLPIFICTKGHVKNKILQPAYPIQKITETYLTLFRDKIAETSWEIVLNSDDANDSYDEFLSILKQIYAESFPYVRIKKSRKIRKPWVNSELLASIDEKNKLYSQFIKTKDQEILRKFKRCRNRLDKELKKARRDYFANQFLSAAGCSELMWKRLNAVLKHNVSPDKVNKISTNNGELFGKELAVAFNKYFVNIVNKTVTNCSLVNIPSNPNSIFLNPVNEQEVITTIINLSNSKAKDADGFQIKPIKYAVELLAPYITHIFNLCLSQAVFPRRMQIAHINVLYKKGDKNDMGNYRPVSILPIFSKALEKIILNRFIDFEQKHNLLNQSQFGFRKGLGTESALLAQKELILTALEEGKFVLGIFVDLTKAFDHVNHTLLVQKLQRYGFRGKAASLIMSYLHHRVQTVRIEDHFSDPLPVSCGVPQGSILGPFLFNMYINDIVSVGSDVNMIIYADDTSIFITGKIYNEIVDKANSTLQKLDEWTCQNSLKININKTKAVLFRSKNKTVVLNQPIMLNSTPIAVVSSFKVLGVVFQETLSWDKHIDSVATKLSQIVGLVYRNRHILPRNIMILIYNSLFSSRLNYCHLVWASTTQANLHKIHVLQKRFLRVVENIPFYFHTHELFVKYNVLPIHKMYDYRLCKAFKKEVKAKSSFLKGLANLRSNTSAYTTRHSEPWNVITYRTIYGQDKLKNKLPRLLNRLAADNVELLDITFKALRCYFSPQSTFLV</sequence>
<dbReference type="EMBL" id="GEFM01001644">
    <property type="protein sequence ID" value="JAP74152.1"/>
    <property type="molecule type" value="mRNA"/>
</dbReference>
<name>A0A131Y6M5_IXORI</name>
<dbReference type="CDD" id="cd01650">
    <property type="entry name" value="RT_nLTR_like"/>
    <property type="match status" value="1"/>
</dbReference>
<dbReference type="PROSITE" id="PS50878">
    <property type="entry name" value="RT_POL"/>
    <property type="match status" value="1"/>
</dbReference>